<keyword evidence="1" id="KW-0812">Transmembrane</keyword>
<evidence type="ECO:0000313" key="2">
    <source>
        <dbReference type="EMBL" id="KAH7112700.1"/>
    </source>
</evidence>
<gene>
    <name evidence="2" type="ORF">EDB81DRAFT_670697</name>
</gene>
<proteinExistence type="predicted"/>
<feature type="transmembrane region" description="Helical" evidence="1">
    <location>
        <begin position="27"/>
        <end position="45"/>
    </location>
</feature>
<sequence length="112" mass="12748">MVIVFHTFTSDFTHKHLPPATDLPLRLIYLAIFVLGLTLYVIYWLRRSHRHARRDAVAAGYGTMSSSDSSESVTLDQVAPARTYKQWRAETNDAANIASSFDTWWARESNTS</sequence>
<keyword evidence="1" id="KW-0472">Membrane</keyword>
<dbReference type="Proteomes" id="UP000738349">
    <property type="component" value="Unassembled WGS sequence"/>
</dbReference>
<reference evidence="2" key="1">
    <citation type="journal article" date="2021" name="Nat. Commun.">
        <title>Genetic determinants of endophytism in the Arabidopsis root mycobiome.</title>
        <authorList>
            <person name="Mesny F."/>
            <person name="Miyauchi S."/>
            <person name="Thiergart T."/>
            <person name="Pickel B."/>
            <person name="Atanasova L."/>
            <person name="Karlsson M."/>
            <person name="Huettel B."/>
            <person name="Barry K.W."/>
            <person name="Haridas S."/>
            <person name="Chen C."/>
            <person name="Bauer D."/>
            <person name="Andreopoulos W."/>
            <person name="Pangilinan J."/>
            <person name="LaButti K."/>
            <person name="Riley R."/>
            <person name="Lipzen A."/>
            <person name="Clum A."/>
            <person name="Drula E."/>
            <person name="Henrissat B."/>
            <person name="Kohler A."/>
            <person name="Grigoriev I.V."/>
            <person name="Martin F.M."/>
            <person name="Hacquard S."/>
        </authorList>
    </citation>
    <scope>NUCLEOTIDE SEQUENCE</scope>
    <source>
        <strain evidence="2">MPI-CAGE-AT-0147</strain>
    </source>
</reference>
<protein>
    <submittedName>
        <fullName evidence="2">Uncharacterized protein</fullName>
    </submittedName>
</protein>
<accession>A0A9P9IAQ6</accession>
<organism evidence="2 3">
    <name type="scientific">Dactylonectria macrodidyma</name>
    <dbReference type="NCBI Taxonomy" id="307937"/>
    <lineage>
        <taxon>Eukaryota</taxon>
        <taxon>Fungi</taxon>
        <taxon>Dikarya</taxon>
        <taxon>Ascomycota</taxon>
        <taxon>Pezizomycotina</taxon>
        <taxon>Sordariomycetes</taxon>
        <taxon>Hypocreomycetidae</taxon>
        <taxon>Hypocreales</taxon>
        <taxon>Nectriaceae</taxon>
        <taxon>Dactylonectria</taxon>
    </lineage>
</organism>
<evidence type="ECO:0000313" key="3">
    <source>
        <dbReference type="Proteomes" id="UP000738349"/>
    </source>
</evidence>
<comment type="caution">
    <text evidence="2">The sequence shown here is derived from an EMBL/GenBank/DDBJ whole genome shotgun (WGS) entry which is preliminary data.</text>
</comment>
<dbReference type="OrthoDB" id="5092418at2759"/>
<evidence type="ECO:0000256" key="1">
    <source>
        <dbReference type="SAM" id="Phobius"/>
    </source>
</evidence>
<keyword evidence="1" id="KW-1133">Transmembrane helix</keyword>
<dbReference type="EMBL" id="JAGMUV010000037">
    <property type="protein sequence ID" value="KAH7112700.1"/>
    <property type="molecule type" value="Genomic_DNA"/>
</dbReference>
<keyword evidence="3" id="KW-1185">Reference proteome</keyword>
<name>A0A9P9IAQ6_9HYPO</name>
<dbReference type="AlphaFoldDB" id="A0A9P9IAQ6"/>